<feature type="compositionally biased region" description="Basic and acidic residues" evidence="8">
    <location>
        <begin position="9"/>
        <end position="19"/>
    </location>
</feature>
<evidence type="ECO:0000256" key="4">
    <source>
        <dbReference type="ARBA" id="ARBA00023015"/>
    </source>
</evidence>
<dbReference type="AlphaFoldDB" id="A0A6A6RIY7"/>
<organism evidence="10 11">
    <name type="scientific">Massarina eburnea CBS 473.64</name>
    <dbReference type="NCBI Taxonomy" id="1395130"/>
    <lineage>
        <taxon>Eukaryota</taxon>
        <taxon>Fungi</taxon>
        <taxon>Dikarya</taxon>
        <taxon>Ascomycota</taxon>
        <taxon>Pezizomycotina</taxon>
        <taxon>Dothideomycetes</taxon>
        <taxon>Pleosporomycetidae</taxon>
        <taxon>Pleosporales</taxon>
        <taxon>Massarineae</taxon>
        <taxon>Massarinaceae</taxon>
        <taxon>Massarina</taxon>
    </lineage>
</organism>
<evidence type="ECO:0000256" key="3">
    <source>
        <dbReference type="ARBA" id="ARBA00022833"/>
    </source>
</evidence>
<dbReference type="PANTHER" id="PTHR31313:SF81">
    <property type="entry name" value="TY1 ENHANCER ACTIVATOR"/>
    <property type="match status" value="1"/>
</dbReference>
<dbReference type="GO" id="GO:0003677">
    <property type="term" value="F:DNA binding"/>
    <property type="evidence" value="ECO:0007669"/>
    <property type="project" value="UniProtKB-KW"/>
</dbReference>
<comment type="subcellular location">
    <subcellularLocation>
        <location evidence="1">Nucleus</location>
    </subcellularLocation>
</comment>
<keyword evidence="3" id="KW-0862">Zinc</keyword>
<dbReference type="Gene3D" id="4.10.240.10">
    <property type="entry name" value="Zn(2)-C6 fungal-type DNA-binding domain"/>
    <property type="match status" value="1"/>
</dbReference>
<dbReference type="PANTHER" id="PTHR31313">
    <property type="entry name" value="TY1 ENHANCER ACTIVATOR"/>
    <property type="match status" value="1"/>
</dbReference>
<dbReference type="GO" id="GO:0000981">
    <property type="term" value="F:DNA-binding transcription factor activity, RNA polymerase II-specific"/>
    <property type="evidence" value="ECO:0007669"/>
    <property type="project" value="InterPro"/>
</dbReference>
<protein>
    <recommendedName>
        <fullName evidence="9">Zn(2)-C6 fungal-type domain-containing protein</fullName>
    </recommendedName>
</protein>
<feature type="region of interest" description="Disordered" evidence="8">
    <location>
        <begin position="125"/>
        <end position="180"/>
    </location>
</feature>
<dbReference type="GO" id="GO:0006351">
    <property type="term" value="P:DNA-templated transcription"/>
    <property type="evidence" value="ECO:0007669"/>
    <property type="project" value="InterPro"/>
</dbReference>
<evidence type="ECO:0000313" key="10">
    <source>
        <dbReference type="EMBL" id="KAF2635232.1"/>
    </source>
</evidence>
<dbReference type="PROSITE" id="PS00463">
    <property type="entry name" value="ZN2_CY6_FUNGAL_1"/>
    <property type="match status" value="1"/>
</dbReference>
<feature type="compositionally biased region" description="Low complexity" evidence="8">
    <location>
        <begin position="696"/>
        <end position="715"/>
    </location>
</feature>
<dbReference type="GO" id="GO:0008270">
    <property type="term" value="F:zinc ion binding"/>
    <property type="evidence" value="ECO:0007669"/>
    <property type="project" value="InterPro"/>
</dbReference>
<dbReference type="SMART" id="SM00066">
    <property type="entry name" value="GAL4"/>
    <property type="match status" value="1"/>
</dbReference>
<dbReference type="Proteomes" id="UP000799753">
    <property type="component" value="Unassembled WGS sequence"/>
</dbReference>
<dbReference type="InterPro" id="IPR001138">
    <property type="entry name" value="Zn2Cys6_DnaBD"/>
</dbReference>
<keyword evidence="11" id="KW-1185">Reference proteome</keyword>
<feature type="region of interest" description="Disordered" evidence="8">
    <location>
        <begin position="678"/>
        <end position="747"/>
    </location>
</feature>
<dbReference type="Pfam" id="PF00172">
    <property type="entry name" value="Zn_clus"/>
    <property type="match status" value="1"/>
</dbReference>
<feature type="compositionally biased region" description="Polar residues" evidence="8">
    <location>
        <begin position="681"/>
        <end position="690"/>
    </location>
</feature>
<accession>A0A6A6RIY7</accession>
<dbReference type="InterPro" id="IPR036864">
    <property type="entry name" value="Zn2-C6_fun-type_DNA-bd_sf"/>
</dbReference>
<dbReference type="OrthoDB" id="4161332at2759"/>
<gene>
    <name evidence="10" type="ORF">P280DRAFT_437412</name>
</gene>
<evidence type="ECO:0000259" key="9">
    <source>
        <dbReference type="PROSITE" id="PS50048"/>
    </source>
</evidence>
<keyword evidence="5" id="KW-0238">DNA-binding</keyword>
<evidence type="ECO:0000256" key="8">
    <source>
        <dbReference type="SAM" id="MobiDB-lite"/>
    </source>
</evidence>
<sequence length="809" mass="89978">MNSPMTARDSNERERDLSARRRRRASMACLNCRKSRIRCKVEADHNACTQCRQTGVSCAFDSRDGRKNRANSKVVANELSKRIRHLESLLRQNGHALALTAAEAEASNIPGHSVSQDQAFDFTEPQAVETDSESQGTPIYDDEPPPYTHLSQNSDRHISSSASSAPQHRSGSSESSTQSRNILGKLIPQPVKFDMASGRVRFFGPTTSMHILSRSTSDAEKSRESFWPISMLVKDLGPETHDYLIDLFFDCHNSALHIVHKWAFFDDLKGGGTQFYSNFLHMCMLAEGYRYADRTRNDIKKLAGQGKKEGNLSVFHAKAKKMAELELVKPGGIPSLQAFFLLGDLEVGIGRDDTGWMFAGMAFRLLFDVGLHVDPSELRLTEREVQIRHMVLWACIMNDVYWALYLGRPTMIKPSDIAPACLNKDFDRLIESQTRTYAYEKTIETRIYEALLQLMDLLEPLCETRDLRSKGPAVEREDAYLKIATLDRRLNGWYNELPERLKWCGENVRTAPSSFYLLHTQYHTALILLHRTFPTQPSSSKHTSASTTHFGNLSRQICVANALRVAEIITAYKARYSLQRIFVTGLQHIGTAATALMAEISMLQTETGRHEAQMERTRLLEYLRGLGECMMDMSETYQPAVLMASVVAHFTKGDVEEYGKDVVELQRGPHKRSMVAVPSSRVVTRASTLGTPDPPSQNIHNTASSSSSYNTSITSHLPTRATNTPSLSFALASSHPPPPPSTLDANNGSIGVGIGGLPFLPSSWFEDMDWEEDNEFLNLMGLKDLQGLNVGVGGGLMEGFELVGGAAGG</sequence>
<keyword evidence="6" id="KW-0804">Transcription</keyword>
<keyword evidence="4" id="KW-0805">Transcription regulation</keyword>
<dbReference type="InterPro" id="IPR051615">
    <property type="entry name" value="Transcr_Regulatory_Elem"/>
</dbReference>
<dbReference type="SUPFAM" id="SSF57701">
    <property type="entry name" value="Zn2/Cys6 DNA-binding domain"/>
    <property type="match status" value="1"/>
</dbReference>
<dbReference type="InterPro" id="IPR007219">
    <property type="entry name" value="XnlR_reg_dom"/>
</dbReference>
<dbReference type="CDD" id="cd00067">
    <property type="entry name" value="GAL4"/>
    <property type="match status" value="1"/>
</dbReference>
<dbReference type="GO" id="GO:0005634">
    <property type="term" value="C:nucleus"/>
    <property type="evidence" value="ECO:0007669"/>
    <property type="project" value="UniProtKB-SubCell"/>
</dbReference>
<evidence type="ECO:0000256" key="2">
    <source>
        <dbReference type="ARBA" id="ARBA00022723"/>
    </source>
</evidence>
<keyword evidence="2" id="KW-0479">Metal-binding</keyword>
<reference evidence="10" key="1">
    <citation type="journal article" date="2020" name="Stud. Mycol.">
        <title>101 Dothideomycetes genomes: a test case for predicting lifestyles and emergence of pathogens.</title>
        <authorList>
            <person name="Haridas S."/>
            <person name="Albert R."/>
            <person name="Binder M."/>
            <person name="Bloem J."/>
            <person name="Labutti K."/>
            <person name="Salamov A."/>
            <person name="Andreopoulos B."/>
            <person name="Baker S."/>
            <person name="Barry K."/>
            <person name="Bills G."/>
            <person name="Bluhm B."/>
            <person name="Cannon C."/>
            <person name="Castanera R."/>
            <person name="Culley D."/>
            <person name="Daum C."/>
            <person name="Ezra D."/>
            <person name="Gonzalez J."/>
            <person name="Henrissat B."/>
            <person name="Kuo A."/>
            <person name="Liang C."/>
            <person name="Lipzen A."/>
            <person name="Lutzoni F."/>
            <person name="Magnuson J."/>
            <person name="Mondo S."/>
            <person name="Nolan M."/>
            <person name="Ohm R."/>
            <person name="Pangilinan J."/>
            <person name="Park H.-J."/>
            <person name="Ramirez L."/>
            <person name="Alfaro M."/>
            <person name="Sun H."/>
            <person name="Tritt A."/>
            <person name="Yoshinaga Y."/>
            <person name="Zwiers L.-H."/>
            <person name="Turgeon B."/>
            <person name="Goodwin S."/>
            <person name="Spatafora J."/>
            <person name="Crous P."/>
            <person name="Grigoriev I."/>
        </authorList>
    </citation>
    <scope>NUCLEOTIDE SEQUENCE</scope>
    <source>
        <strain evidence="10">CBS 473.64</strain>
    </source>
</reference>
<evidence type="ECO:0000256" key="6">
    <source>
        <dbReference type="ARBA" id="ARBA00023163"/>
    </source>
</evidence>
<feature type="compositionally biased region" description="Low complexity" evidence="8">
    <location>
        <begin position="159"/>
        <end position="179"/>
    </location>
</feature>
<feature type="compositionally biased region" description="Low complexity" evidence="8">
    <location>
        <begin position="725"/>
        <end position="734"/>
    </location>
</feature>
<name>A0A6A6RIY7_9PLEO</name>
<dbReference type="Pfam" id="PF04082">
    <property type="entry name" value="Fungal_trans"/>
    <property type="match status" value="1"/>
</dbReference>
<evidence type="ECO:0000256" key="1">
    <source>
        <dbReference type="ARBA" id="ARBA00004123"/>
    </source>
</evidence>
<dbReference type="CDD" id="cd12148">
    <property type="entry name" value="fungal_TF_MHR"/>
    <property type="match status" value="1"/>
</dbReference>
<feature type="region of interest" description="Disordered" evidence="8">
    <location>
        <begin position="1"/>
        <end position="20"/>
    </location>
</feature>
<keyword evidence="7" id="KW-0539">Nucleus</keyword>
<evidence type="ECO:0000256" key="5">
    <source>
        <dbReference type="ARBA" id="ARBA00023125"/>
    </source>
</evidence>
<feature type="domain" description="Zn(2)-C6 fungal-type" evidence="9">
    <location>
        <begin position="28"/>
        <end position="60"/>
    </location>
</feature>
<proteinExistence type="predicted"/>
<dbReference type="PROSITE" id="PS50048">
    <property type="entry name" value="ZN2_CY6_FUNGAL_2"/>
    <property type="match status" value="1"/>
</dbReference>
<evidence type="ECO:0000256" key="7">
    <source>
        <dbReference type="ARBA" id="ARBA00023242"/>
    </source>
</evidence>
<dbReference type="SMART" id="SM00906">
    <property type="entry name" value="Fungal_trans"/>
    <property type="match status" value="1"/>
</dbReference>
<dbReference type="EMBL" id="MU006809">
    <property type="protein sequence ID" value="KAF2635232.1"/>
    <property type="molecule type" value="Genomic_DNA"/>
</dbReference>
<evidence type="ECO:0000313" key="11">
    <source>
        <dbReference type="Proteomes" id="UP000799753"/>
    </source>
</evidence>